<dbReference type="AlphaFoldDB" id="A0A8J4PLP9"/>
<reference evidence="1" key="1">
    <citation type="submission" date="2020-01" db="EMBL/GenBank/DDBJ databases">
        <title>Development of genomics and gene disruption for Polysphondylium violaceum indicates a role for the polyketide synthase stlB in stalk morphogenesis.</title>
        <authorList>
            <person name="Narita B."/>
            <person name="Kawabe Y."/>
            <person name="Kin K."/>
            <person name="Saito T."/>
            <person name="Gibbs R."/>
            <person name="Kuspa A."/>
            <person name="Muzny D."/>
            <person name="Queller D."/>
            <person name="Richards S."/>
            <person name="Strassman J."/>
            <person name="Sucgang R."/>
            <person name="Worley K."/>
            <person name="Schaap P."/>
        </authorList>
    </citation>
    <scope>NUCLEOTIDE SEQUENCE</scope>
    <source>
        <strain evidence="1">QSvi11</strain>
    </source>
</reference>
<name>A0A8J4PLP9_9MYCE</name>
<dbReference type="InterPro" id="IPR036770">
    <property type="entry name" value="Ankyrin_rpt-contain_sf"/>
</dbReference>
<dbReference type="Proteomes" id="UP000695562">
    <property type="component" value="Unassembled WGS sequence"/>
</dbReference>
<protein>
    <recommendedName>
        <fullName evidence="3">Ankyrin repeat-containing protein</fullName>
    </recommendedName>
</protein>
<evidence type="ECO:0000313" key="2">
    <source>
        <dbReference type="Proteomes" id="UP000695562"/>
    </source>
</evidence>
<dbReference type="SUPFAM" id="SSF48403">
    <property type="entry name" value="Ankyrin repeat"/>
    <property type="match status" value="1"/>
</dbReference>
<dbReference type="PANTHER" id="PTHR31550:SF11">
    <property type="entry name" value="ANKYRIN REPEAT-CONTAINING PROTEIN-RELATED"/>
    <property type="match status" value="1"/>
</dbReference>
<dbReference type="PANTHER" id="PTHR31550">
    <property type="entry name" value="ANKYRIN REPEAT PROTEIN-RELATED-RELATED"/>
    <property type="match status" value="1"/>
</dbReference>
<organism evidence="1 2">
    <name type="scientific">Polysphondylium violaceum</name>
    <dbReference type="NCBI Taxonomy" id="133409"/>
    <lineage>
        <taxon>Eukaryota</taxon>
        <taxon>Amoebozoa</taxon>
        <taxon>Evosea</taxon>
        <taxon>Eumycetozoa</taxon>
        <taxon>Dictyostelia</taxon>
        <taxon>Dictyosteliales</taxon>
        <taxon>Dictyosteliaceae</taxon>
        <taxon>Polysphondylium</taxon>
    </lineage>
</organism>
<dbReference type="Gene3D" id="1.25.40.20">
    <property type="entry name" value="Ankyrin repeat-containing domain"/>
    <property type="match status" value="1"/>
</dbReference>
<evidence type="ECO:0000313" key="1">
    <source>
        <dbReference type="EMBL" id="KAF2069278.1"/>
    </source>
</evidence>
<proteinExistence type="predicted"/>
<keyword evidence="2" id="KW-1185">Reference proteome</keyword>
<dbReference type="EMBL" id="AJWJ01000700">
    <property type="protein sequence ID" value="KAF2069278.1"/>
    <property type="molecule type" value="Genomic_DNA"/>
</dbReference>
<sequence>MNLLFNQVYFNSFIKKQILDHLVHSINYKTINYKYCFDVAWLIRNENYGLLASKLHHHEYLYLDKYRIKDLFKIKDKKLFIQCFEKFRVYYDNHGGIVCGHYQDTEANVNNVQSSVLEFAVEHDNDDAFMYLFDRQYQFTGSLLLELLCTKGKLDLIRYIATSMKEIPNQYVSVECFLKAVKCQDKELVALLFQLFGEFFSSQSLENREKILIESLDYGGLEIFNLVQKYFQESIFLFSLRKGLIYNKTMLWTLYLCTLKSYKTFTYLLDHFDLSFTQIEQEPDFFISPHIVASSFGDSLVVKHMLETNKSLQQDIDPMCFNALVEAHFEMYSMIKTHYNSPLVPLPRFFKIGCMKEKSLTCENVKYLVETLKADISREDLERSGPFEVFKYLFLHHQNIKSGLESNGLNDYTFVNSVIDRAYKQSNIDYIVLLHKQGVSLKENHVWSRDLELFGNLDKRVAQHFLKTLISICPPSVDDLETLVKALEYFCRHSDNVNIIKLLYGQVIAISGDSDTDTRPSLSHAAQGGRFQTLLFLFNKNLKPNNYYELLEAAARGGSITVMKYIFEKYAFHLSNIQSHPKILENAIMYNHLNCVEYLVPLYPKLDNLSYQVLRNINDTGNLMMAKFLFESMRFNKKIITVLNLCLQKFDK</sequence>
<gene>
    <name evidence="1" type="ORF">CYY_009405</name>
</gene>
<comment type="caution">
    <text evidence="1">The sequence shown here is derived from an EMBL/GenBank/DDBJ whole genome shotgun (WGS) entry which is preliminary data.</text>
</comment>
<dbReference type="OrthoDB" id="23058at2759"/>
<accession>A0A8J4PLP9</accession>
<dbReference type="SUPFAM" id="SSF140860">
    <property type="entry name" value="Pseudo ankyrin repeat-like"/>
    <property type="match status" value="1"/>
</dbReference>
<evidence type="ECO:0008006" key="3">
    <source>
        <dbReference type="Google" id="ProtNLM"/>
    </source>
</evidence>